<evidence type="ECO:0000313" key="10">
    <source>
        <dbReference type="Proteomes" id="UP001230051"/>
    </source>
</evidence>
<evidence type="ECO:0000256" key="3">
    <source>
        <dbReference type="ARBA" id="ARBA00023128"/>
    </source>
</evidence>
<evidence type="ECO:0000259" key="8">
    <source>
        <dbReference type="Pfam" id="PF25455"/>
    </source>
</evidence>
<evidence type="ECO:0000256" key="4">
    <source>
        <dbReference type="ARBA" id="ARBA00023133"/>
    </source>
</evidence>
<dbReference type="Gene3D" id="3.30.1360.120">
    <property type="entry name" value="Probable tRNA modification gtpase trme, domain 1"/>
    <property type="match status" value="1"/>
</dbReference>
<dbReference type="InterPro" id="IPR027266">
    <property type="entry name" value="TrmE/GcvT-like"/>
</dbReference>
<sequence length="377" mass="41736">MMFNSCLARGNSGAAVFKTFIWSNLKCCRRPRQHHQVVTFNVSAWYCQSTINSKRSFSQVHRNTCSGQYTCHSLTPHRTLLKLQGKDTRAFLQGLITNDVESLTGEEGRKALYTHMLNIQGRTLFDIILYSFEGKQGEESSSLLLECDSTVSDSLQKHLKVYKIRRKVIIKPCTDLSLWAVLPSGQLGESEAAGPKVSGSDQILVWEPDPRAAAMGWRLIVNKRVNPLEILPASQLGGPEEYHKHRYTIGLPEGVKDLPPGGALPLESNLVYMNGISFVKGCYIGQELTARTHHTGVIRKRLMPVRLTEPVTVPEGAAILTGGGKSAGKLRTSLGGQGLALIRLAQANEPLFVQTSDNTLLQLKASVPDWWPKYDKQ</sequence>
<feature type="domain" description="CAF17 C-terminal" evidence="8">
    <location>
        <begin position="299"/>
        <end position="373"/>
    </location>
</feature>
<dbReference type="GO" id="GO:0016226">
    <property type="term" value="P:iron-sulfur cluster assembly"/>
    <property type="evidence" value="ECO:0007669"/>
    <property type="project" value="TreeGrafter"/>
</dbReference>
<proteinExistence type="inferred from homology"/>
<keyword evidence="4" id="KW-0350">Heme biosynthesis</keyword>
<comment type="caution">
    <text evidence="9">The sequence shown here is derived from an EMBL/GenBank/DDBJ whole genome shotgun (WGS) entry which is preliminary data.</text>
</comment>
<dbReference type="InterPro" id="IPR017703">
    <property type="entry name" value="YgfZ/GCV_T_CS"/>
</dbReference>
<dbReference type="PANTHER" id="PTHR22602">
    <property type="entry name" value="TRANSFERASE CAF17, MITOCHONDRIAL-RELATED"/>
    <property type="match status" value="1"/>
</dbReference>
<dbReference type="EMBL" id="JAGXEW010000004">
    <property type="protein sequence ID" value="KAK1172236.1"/>
    <property type="molecule type" value="Genomic_DNA"/>
</dbReference>
<reference evidence="9" key="1">
    <citation type="submission" date="2022-02" db="EMBL/GenBank/DDBJ databases">
        <title>Atlantic sturgeon de novo genome assembly.</title>
        <authorList>
            <person name="Stock M."/>
            <person name="Klopp C."/>
            <person name="Guiguen Y."/>
            <person name="Cabau C."/>
            <person name="Parinello H."/>
            <person name="Santidrian Yebra-Pimentel E."/>
            <person name="Kuhl H."/>
            <person name="Dirks R.P."/>
            <person name="Guessner J."/>
            <person name="Wuertz S."/>
            <person name="Du K."/>
            <person name="Schartl M."/>
        </authorList>
    </citation>
    <scope>NUCLEOTIDE SEQUENCE</scope>
    <source>
        <strain evidence="9">STURGEONOMICS-FGT-2020</strain>
        <tissue evidence="9">Whole blood</tissue>
    </source>
</reference>
<gene>
    <name evidence="9" type="ORF">AOXY_G4762</name>
</gene>
<keyword evidence="3" id="KW-0496">Mitochondrion</keyword>
<dbReference type="InterPro" id="IPR057460">
    <property type="entry name" value="CAF17_C"/>
</dbReference>
<organism evidence="9 10">
    <name type="scientific">Acipenser oxyrinchus oxyrinchus</name>
    <dbReference type="NCBI Taxonomy" id="40147"/>
    <lineage>
        <taxon>Eukaryota</taxon>
        <taxon>Metazoa</taxon>
        <taxon>Chordata</taxon>
        <taxon>Craniata</taxon>
        <taxon>Vertebrata</taxon>
        <taxon>Euteleostomi</taxon>
        <taxon>Actinopterygii</taxon>
        <taxon>Chondrostei</taxon>
        <taxon>Acipenseriformes</taxon>
        <taxon>Acipenseridae</taxon>
        <taxon>Acipenser</taxon>
    </lineage>
</organism>
<dbReference type="GO" id="GO:0005759">
    <property type="term" value="C:mitochondrial matrix"/>
    <property type="evidence" value="ECO:0007669"/>
    <property type="project" value="TreeGrafter"/>
</dbReference>
<dbReference type="InterPro" id="IPR045179">
    <property type="entry name" value="YgfZ/GcvT"/>
</dbReference>
<evidence type="ECO:0000313" key="9">
    <source>
        <dbReference type="EMBL" id="KAK1172236.1"/>
    </source>
</evidence>
<dbReference type="SUPFAM" id="SSF103025">
    <property type="entry name" value="Folate-binding domain"/>
    <property type="match status" value="1"/>
</dbReference>
<evidence type="ECO:0000256" key="5">
    <source>
        <dbReference type="ARBA" id="ARBA00075513"/>
    </source>
</evidence>
<protein>
    <recommendedName>
        <fullName evidence="7">Iron-sulfur cluster assembly factor IBA57, mitochondrial</fullName>
    </recommendedName>
    <alternativeName>
        <fullName evidence="5">Iron-sulfur cluster assembly factor homolog</fullName>
    </alternativeName>
</protein>
<dbReference type="GO" id="GO:0006783">
    <property type="term" value="P:heme biosynthetic process"/>
    <property type="evidence" value="ECO:0007669"/>
    <property type="project" value="UniProtKB-KW"/>
</dbReference>
<name>A0AAD8GDK2_ACIOX</name>
<comment type="subcellular location">
    <subcellularLocation>
        <location evidence="1">Mitochondrion</location>
    </subcellularLocation>
</comment>
<dbReference type="PANTHER" id="PTHR22602:SF0">
    <property type="entry name" value="TRANSFERASE CAF17, MITOCHONDRIAL-RELATED"/>
    <property type="match status" value="1"/>
</dbReference>
<dbReference type="AlphaFoldDB" id="A0AAD8GDK2"/>
<dbReference type="FunFam" id="3.30.1360.120:FF:000015">
    <property type="entry name" value="IBA57, iron-sulfur cluster assembly"/>
    <property type="match status" value="1"/>
</dbReference>
<dbReference type="Proteomes" id="UP001230051">
    <property type="component" value="Unassembled WGS sequence"/>
</dbReference>
<keyword evidence="2" id="KW-0809">Transit peptide</keyword>
<evidence type="ECO:0000256" key="6">
    <source>
        <dbReference type="ARBA" id="ARBA00093447"/>
    </source>
</evidence>
<keyword evidence="10" id="KW-1185">Reference proteome</keyword>
<accession>A0AAD8GDK2</accession>
<dbReference type="NCBIfam" id="TIGR03317">
    <property type="entry name" value="ygfZ_signature"/>
    <property type="match status" value="1"/>
</dbReference>
<evidence type="ECO:0000256" key="7">
    <source>
        <dbReference type="ARBA" id="ARBA00093625"/>
    </source>
</evidence>
<dbReference type="Pfam" id="PF25455">
    <property type="entry name" value="Beta-barrel_CAF17_C"/>
    <property type="match status" value="1"/>
</dbReference>
<evidence type="ECO:0000256" key="1">
    <source>
        <dbReference type="ARBA" id="ARBA00004173"/>
    </source>
</evidence>
<comment type="similarity">
    <text evidence="6">Belongs to the GcvT family. CAF17/IBA57 subfamily.</text>
</comment>
<evidence type="ECO:0000256" key="2">
    <source>
        <dbReference type="ARBA" id="ARBA00022946"/>
    </source>
</evidence>